<keyword evidence="1" id="KW-0812">Transmembrane</keyword>
<feature type="domain" description="Protein FecR C-terminal" evidence="3">
    <location>
        <begin position="226"/>
        <end position="291"/>
    </location>
</feature>
<evidence type="ECO:0000313" key="4">
    <source>
        <dbReference type="EMBL" id="RGK58009.1"/>
    </source>
</evidence>
<protein>
    <submittedName>
        <fullName evidence="4">FecR family protein</fullName>
    </submittedName>
</protein>
<gene>
    <name evidence="5" type="ORF">DWY14_01625</name>
    <name evidence="4" type="ORF">DXD04_01745</name>
</gene>
<dbReference type="PIRSF" id="PIRSF018266">
    <property type="entry name" value="FecR"/>
    <property type="match status" value="1"/>
</dbReference>
<evidence type="ECO:0000313" key="6">
    <source>
        <dbReference type="Proteomes" id="UP000260862"/>
    </source>
</evidence>
<organism evidence="4 6">
    <name type="scientific">Phocaeicola plebeius</name>
    <dbReference type="NCBI Taxonomy" id="310297"/>
    <lineage>
        <taxon>Bacteria</taxon>
        <taxon>Pseudomonadati</taxon>
        <taxon>Bacteroidota</taxon>
        <taxon>Bacteroidia</taxon>
        <taxon>Bacteroidales</taxon>
        <taxon>Bacteroidaceae</taxon>
        <taxon>Phocaeicola</taxon>
    </lineage>
</organism>
<feature type="domain" description="FecR protein" evidence="2">
    <location>
        <begin position="103"/>
        <end position="183"/>
    </location>
</feature>
<evidence type="ECO:0000313" key="5">
    <source>
        <dbReference type="EMBL" id="RGS10419.1"/>
    </source>
</evidence>
<dbReference type="EMBL" id="QRUY01000002">
    <property type="protein sequence ID" value="RGS10419.1"/>
    <property type="molecule type" value="Genomic_DNA"/>
</dbReference>
<dbReference type="Pfam" id="PF04773">
    <property type="entry name" value="FecR"/>
    <property type="match status" value="1"/>
</dbReference>
<dbReference type="Pfam" id="PF16344">
    <property type="entry name" value="FecR_C"/>
    <property type="match status" value="1"/>
</dbReference>
<reference evidence="6 7" key="1">
    <citation type="submission" date="2018-08" db="EMBL/GenBank/DDBJ databases">
        <title>A genome reference for cultivated species of the human gut microbiota.</title>
        <authorList>
            <person name="Zou Y."/>
            <person name="Xue W."/>
            <person name="Luo G."/>
        </authorList>
    </citation>
    <scope>NUCLEOTIDE SEQUENCE [LARGE SCALE GENOMIC DNA]</scope>
    <source>
        <strain evidence="5 7">AF24-16AC</strain>
        <strain evidence="4 6">TF10-3AC</strain>
    </source>
</reference>
<dbReference type="AlphaFoldDB" id="A0A3E4N6U7"/>
<dbReference type="GO" id="GO:0016989">
    <property type="term" value="F:sigma factor antagonist activity"/>
    <property type="evidence" value="ECO:0007669"/>
    <property type="project" value="TreeGrafter"/>
</dbReference>
<accession>A0A3E4N6U7</accession>
<feature type="transmembrane region" description="Helical" evidence="1">
    <location>
        <begin position="57"/>
        <end position="78"/>
    </location>
</feature>
<keyword evidence="1" id="KW-0472">Membrane</keyword>
<evidence type="ECO:0000256" key="1">
    <source>
        <dbReference type="SAM" id="Phobius"/>
    </source>
</evidence>
<evidence type="ECO:0000313" key="7">
    <source>
        <dbReference type="Proteomes" id="UP000285750"/>
    </source>
</evidence>
<evidence type="ECO:0000259" key="3">
    <source>
        <dbReference type="Pfam" id="PF16344"/>
    </source>
</evidence>
<dbReference type="Gene3D" id="3.55.50.30">
    <property type="match status" value="1"/>
</dbReference>
<dbReference type="Proteomes" id="UP000260862">
    <property type="component" value="Unassembled WGS sequence"/>
</dbReference>
<keyword evidence="1" id="KW-1133">Transmembrane helix</keyword>
<dbReference type="PANTHER" id="PTHR30273:SF2">
    <property type="entry name" value="PROTEIN FECR"/>
    <property type="match status" value="1"/>
</dbReference>
<dbReference type="InterPro" id="IPR012373">
    <property type="entry name" value="Ferrdict_sens_TM"/>
</dbReference>
<dbReference type="InterPro" id="IPR032508">
    <property type="entry name" value="FecR_C"/>
</dbReference>
<dbReference type="Gene3D" id="2.60.120.1440">
    <property type="match status" value="1"/>
</dbReference>
<proteinExistence type="predicted"/>
<dbReference type="RefSeq" id="WP_117670328.1">
    <property type="nucleotide sequence ID" value="NZ_CABOGR010000002.1"/>
</dbReference>
<sequence length="296" mass="34415">MNQKKHKTEDLGNWKPFVEQLHKEWEKVKSEQVDENLELKEKTWKRVDRKIFSPRRYILRAGWAVAAALVGVMLYWGYKIPEKHEIKSVAYIEHSYVEGRMYILPDSSTVWLEPESKIRISSDFLSKREVWLTGSSVFEVKKKANTDFKVYINTACIEVKGTVFSVNQPTLDTSIIALYEGAIDFVGKNQSLISMAPSQRLVYDVHTGSTLVENFPENIQWVDGNYRFTDIRLDNLMDFIRKKYRVEVELDKAVNHGLLLTGTIRNDESMEAVIEKICFSSQLTYKKNGSHYLLMK</sequence>
<dbReference type="EMBL" id="QSQT01000002">
    <property type="protein sequence ID" value="RGK58009.1"/>
    <property type="molecule type" value="Genomic_DNA"/>
</dbReference>
<dbReference type="InterPro" id="IPR006860">
    <property type="entry name" value="FecR"/>
</dbReference>
<evidence type="ECO:0000259" key="2">
    <source>
        <dbReference type="Pfam" id="PF04773"/>
    </source>
</evidence>
<name>A0A3E4N6U7_9BACT</name>
<dbReference type="Proteomes" id="UP000285750">
    <property type="component" value="Unassembled WGS sequence"/>
</dbReference>
<dbReference type="PANTHER" id="PTHR30273">
    <property type="entry name" value="PERIPLASMIC SIGNAL SENSOR AND SIGMA FACTOR ACTIVATOR FECR-RELATED"/>
    <property type="match status" value="1"/>
</dbReference>
<comment type="caution">
    <text evidence="4">The sequence shown here is derived from an EMBL/GenBank/DDBJ whole genome shotgun (WGS) entry which is preliminary data.</text>
</comment>
<keyword evidence="6" id="KW-1185">Reference proteome</keyword>